<evidence type="ECO:0000256" key="1">
    <source>
        <dbReference type="SAM" id="MobiDB-lite"/>
    </source>
</evidence>
<organism evidence="2 3">
    <name type="scientific">Amycolatopsis jiangsuensis</name>
    <dbReference type="NCBI Taxonomy" id="1181879"/>
    <lineage>
        <taxon>Bacteria</taxon>
        <taxon>Bacillati</taxon>
        <taxon>Actinomycetota</taxon>
        <taxon>Actinomycetes</taxon>
        <taxon>Pseudonocardiales</taxon>
        <taxon>Pseudonocardiaceae</taxon>
        <taxon>Amycolatopsis</taxon>
    </lineage>
</organism>
<dbReference type="Proteomes" id="UP000581769">
    <property type="component" value="Unassembled WGS sequence"/>
</dbReference>
<protein>
    <submittedName>
        <fullName evidence="2">Uncharacterized protein</fullName>
    </submittedName>
</protein>
<gene>
    <name evidence="2" type="ORF">BJY18_002883</name>
</gene>
<evidence type="ECO:0000313" key="3">
    <source>
        <dbReference type="Proteomes" id="UP000581769"/>
    </source>
</evidence>
<sequence length="59" mass="5996">MSDRHPAEEDEPGPGVAVQRRQADPAGAEDEASAGAGEPVDPVGGTVADAIRSAMNRRA</sequence>
<keyword evidence="3" id="KW-1185">Reference proteome</keyword>
<feature type="region of interest" description="Disordered" evidence="1">
    <location>
        <begin position="1"/>
        <end position="59"/>
    </location>
</feature>
<accession>A0A840IW65</accession>
<evidence type="ECO:0000313" key="2">
    <source>
        <dbReference type="EMBL" id="MBB4685398.1"/>
    </source>
</evidence>
<reference evidence="2 3" key="1">
    <citation type="submission" date="2020-08" db="EMBL/GenBank/DDBJ databases">
        <title>Sequencing the genomes of 1000 actinobacteria strains.</title>
        <authorList>
            <person name="Klenk H.-P."/>
        </authorList>
    </citation>
    <scope>NUCLEOTIDE SEQUENCE [LARGE SCALE GENOMIC DNA]</scope>
    <source>
        <strain evidence="2 3">DSM 45859</strain>
    </source>
</reference>
<comment type="caution">
    <text evidence="2">The sequence shown here is derived from an EMBL/GenBank/DDBJ whole genome shotgun (WGS) entry which is preliminary data.</text>
</comment>
<dbReference type="EMBL" id="JACHMG010000001">
    <property type="protein sequence ID" value="MBB4685398.1"/>
    <property type="molecule type" value="Genomic_DNA"/>
</dbReference>
<name>A0A840IW65_9PSEU</name>
<dbReference type="RefSeq" id="WP_184780439.1">
    <property type="nucleotide sequence ID" value="NZ_JACHMG010000001.1"/>
</dbReference>
<dbReference type="AlphaFoldDB" id="A0A840IW65"/>
<proteinExistence type="predicted"/>